<evidence type="ECO:0000256" key="1">
    <source>
        <dbReference type="SAM" id="MobiDB-lite"/>
    </source>
</evidence>
<feature type="compositionally biased region" description="Basic residues" evidence="1">
    <location>
        <begin position="12"/>
        <end position="21"/>
    </location>
</feature>
<protein>
    <submittedName>
        <fullName evidence="2">Uncharacterized protein</fullName>
    </submittedName>
</protein>
<evidence type="ECO:0000313" key="3">
    <source>
        <dbReference type="Proteomes" id="UP001353858"/>
    </source>
</evidence>
<feature type="region of interest" description="Disordered" evidence="1">
    <location>
        <begin position="12"/>
        <end position="31"/>
    </location>
</feature>
<dbReference type="EMBL" id="JARPUR010000001">
    <property type="protein sequence ID" value="KAK4886614.1"/>
    <property type="molecule type" value="Genomic_DNA"/>
</dbReference>
<name>A0AAN7PHH7_9COLE</name>
<gene>
    <name evidence="2" type="ORF">RN001_002885</name>
</gene>
<reference evidence="3" key="1">
    <citation type="submission" date="2023-01" db="EMBL/GenBank/DDBJ databases">
        <title>Key to firefly adult light organ development and bioluminescence: homeobox transcription factors regulate luciferase expression and transportation to peroxisome.</title>
        <authorList>
            <person name="Fu X."/>
        </authorList>
    </citation>
    <scope>NUCLEOTIDE SEQUENCE [LARGE SCALE GENOMIC DNA]</scope>
</reference>
<dbReference type="Proteomes" id="UP001353858">
    <property type="component" value="Unassembled WGS sequence"/>
</dbReference>
<organism evidence="2 3">
    <name type="scientific">Aquatica leii</name>
    <dbReference type="NCBI Taxonomy" id="1421715"/>
    <lineage>
        <taxon>Eukaryota</taxon>
        <taxon>Metazoa</taxon>
        <taxon>Ecdysozoa</taxon>
        <taxon>Arthropoda</taxon>
        <taxon>Hexapoda</taxon>
        <taxon>Insecta</taxon>
        <taxon>Pterygota</taxon>
        <taxon>Neoptera</taxon>
        <taxon>Endopterygota</taxon>
        <taxon>Coleoptera</taxon>
        <taxon>Polyphaga</taxon>
        <taxon>Elateriformia</taxon>
        <taxon>Elateroidea</taxon>
        <taxon>Lampyridae</taxon>
        <taxon>Luciolinae</taxon>
        <taxon>Aquatica</taxon>
    </lineage>
</organism>
<evidence type="ECO:0000313" key="2">
    <source>
        <dbReference type="EMBL" id="KAK4886614.1"/>
    </source>
</evidence>
<accession>A0AAN7PHH7</accession>
<sequence>TWHDLRSNAKAKKASILKHRNGTGGGSHLPENEQLTSVEDKIVDLVGPTAVSGDDKMSEPVVTFDFNFKIEYLNFQIIDDNEVLESEVPIIESNIV</sequence>
<comment type="caution">
    <text evidence="2">The sequence shown here is derived from an EMBL/GenBank/DDBJ whole genome shotgun (WGS) entry which is preliminary data.</text>
</comment>
<feature type="non-terminal residue" evidence="2">
    <location>
        <position position="1"/>
    </location>
</feature>
<dbReference type="AlphaFoldDB" id="A0AAN7PHH7"/>
<keyword evidence="3" id="KW-1185">Reference proteome</keyword>
<proteinExistence type="predicted"/>